<feature type="transmembrane region" description="Helical" evidence="1">
    <location>
        <begin position="73"/>
        <end position="98"/>
    </location>
</feature>
<comment type="caution">
    <text evidence="2">The sequence shown here is derived from an EMBL/GenBank/DDBJ whole genome shotgun (WGS) entry which is preliminary data.</text>
</comment>
<proteinExistence type="predicted"/>
<sequence>MADSERDFGMVYDEQCYVQILHSTFFDVDPDTDHTIEGYVARILDTLVDAIEEQLGVVQWRDDLFAKDRAPRYCYCLVNVGLSLLSMWLLGYPVIYLFRKEHAADAVYNLSTKFLHIFKIVICRRQTPSRKSHEEELLSFSVPYELSCNRDKELWAKAFFAHLLAKFETCKQVWSSIRLEVTECFPQAIVL</sequence>
<dbReference type="Pfam" id="PF14953">
    <property type="entry name" value="DUF4504"/>
    <property type="match status" value="1"/>
</dbReference>
<keyword evidence="1" id="KW-1133">Transmembrane helix</keyword>
<gene>
    <name evidence="2" type="ORF">M5K25_010914</name>
</gene>
<keyword evidence="3" id="KW-1185">Reference proteome</keyword>
<organism evidence="2 3">
    <name type="scientific">Dendrobium thyrsiflorum</name>
    <name type="common">Pinecone-like raceme dendrobium</name>
    <name type="synonym">Orchid</name>
    <dbReference type="NCBI Taxonomy" id="117978"/>
    <lineage>
        <taxon>Eukaryota</taxon>
        <taxon>Viridiplantae</taxon>
        <taxon>Streptophyta</taxon>
        <taxon>Embryophyta</taxon>
        <taxon>Tracheophyta</taxon>
        <taxon>Spermatophyta</taxon>
        <taxon>Magnoliopsida</taxon>
        <taxon>Liliopsida</taxon>
        <taxon>Asparagales</taxon>
        <taxon>Orchidaceae</taxon>
        <taxon>Epidendroideae</taxon>
        <taxon>Malaxideae</taxon>
        <taxon>Dendrobiinae</taxon>
        <taxon>Dendrobium</taxon>
    </lineage>
</organism>
<protein>
    <submittedName>
        <fullName evidence="2">Uncharacterized protein</fullName>
    </submittedName>
</protein>
<dbReference type="PANTHER" id="PTHR31366:SF2">
    <property type="entry name" value="UPF0739 PROTEIN C1ORF74"/>
    <property type="match status" value="1"/>
</dbReference>
<evidence type="ECO:0000313" key="3">
    <source>
        <dbReference type="Proteomes" id="UP001552299"/>
    </source>
</evidence>
<dbReference type="PANTHER" id="PTHR31366">
    <property type="entry name" value="UPF0739 PROTEIN C1ORF74"/>
    <property type="match status" value="1"/>
</dbReference>
<accession>A0ABD0V1I2</accession>
<name>A0ABD0V1I2_DENTH</name>
<dbReference type="InterPro" id="IPR027850">
    <property type="entry name" value="DUF4504"/>
</dbReference>
<keyword evidence="1" id="KW-0472">Membrane</keyword>
<dbReference type="AlphaFoldDB" id="A0ABD0V1I2"/>
<dbReference type="Proteomes" id="UP001552299">
    <property type="component" value="Unassembled WGS sequence"/>
</dbReference>
<evidence type="ECO:0000256" key="1">
    <source>
        <dbReference type="SAM" id="Phobius"/>
    </source>
</evidence>
<evidence type="ECO:0000313" key="2">
    <source>
        <dbReference type="EMBL" id="KAL0918869.1"/>
    </source>
</evidence>
<reference evidence="2 3" key="1">
    <citation type="journal article" date="2024" name="Plant Biotechnol. J.">
        <title>Dendrobium thyrsiflorum genome and its molecular insights into genes involved in important horticultural traits.</title>
        <authorList>
            <person name="Chen B."/>
            <person name="Wang J.Y."/>
            <person name="Zheng P.J."/>
            <person name="Li K.L."/>
            <person name="Liang Y.M."/>
            <person name="Chen X.F."/>
            <person name="Zhang C."/>
            <person name="Zhao X."/>
            <person name="He X."/>
            <person name="Zhang G.Q."/>
            <person name="Liu Z.J."/>
            <person name="Xu Q."/>
        </authorList>
    </citation>
    <scope>NUCLEOTIDE SEQUENCE [LARGE SCALE GENOMIC DNA]</scope>
    <source>
        <strain evidence="2">GZMU011</strain>
    </source>
</reference>
<dbReference type="EMBL" id="JANQDX010000009">
    <property type="protein sequence ID" value="KAL0918869.1"/>
    <property type="molecule type" value="Genomic_DNA"/>
</dbReference>
<keyword evidence="1" id="KW-0812">Transmembrane</keyword>